<evidence type="ECO:0000313" key="14">
    <source>
        <dbReference type="Proteomes" id="UP001152622"/>
    </source>
</evidence>
<dbReference type="PROSITE" id="PS50071">
    <property type="entry name" value="HOMEOBOX_2"/>
    <property type="match status" value="1"/>
</dbReference>
<comment type="subcellular location">
    <subcellularLocation>
        <location evidence="2 9 10">Nucleus</location>
    </subcellularLocation>
</comment>
<dbReference type="Pfam" id="PF00046">
    <property type="entry name" value="Homeodomain"/>
    <property type="match status" value="1"/>
</dbReference>
<dbReference type="InterPro" id="IPR017970">
    <property type="entry name" value="Homeobox_CS"/>
</dbReference>
<evidence type="ECO:0000256" key="7">
    <source>
        <dbReference type="ARBA" id="ARBA00023242"/>
    </source>
</evidence>
<dbReference type="InterPro" id="IPR009057">
    <property type="entry name" value="Homeodomain-like_sf"/>
</dbReference>
<dbReference type="Proteomes" id="UP001152622">
    <property type="component" value="Chromosome 5"/>
</dbReference>
<dbReference type="PANTHER" id="PTHR24329:SF547">
    <property type="entry name" value="HOMEOBOX PROTEIN PROPHET OF PIT-1-LIKE"/>
    <property type="match status" value="1"/>
</dbReference>
<comment type="caution">
    <text evidence="13">The sequence shown here is derived from an EMBL/GenBank/DDBJ whole genome shotgun (WGS) entry which is preliminary data.</text>
</comment>
<name>A0A9Q1IZ12_SYNKA</name>
<protein>
    <recommendedName>
        <fullName evidence="4">Homeobox protein prophet of Pit-1</fullName>
    </recommendedName>
    <alternativeName>
        <fullName evidence="8">Pituitary-specific homeodomain factor</fullName>
    </alternativeName>
</protein>
<evidence type="ECO:0000256" key="4">
    <source>
        <dbReference type="ARBA" id="ARBA00019432"/>
    </source>
</evidence>
<keyword evidence="14" id="KW-1185">Reference proteome</keyword>
<dbReference type="CDD" id="cd00086">
    <property type="entry name" value="homeodomain"/>
    <property type="match status" value="1"/>
</dbReference>
<sequence>MAQRDACNGDPDKCQRQHPDLYSDIGTVSSSADVDIPPKKVATTASLGFSAHITGHYPSPARRRHRTTFSQEQLEHLEVAFAQNHYPDIYCREELARVTKLNEARIQVWFQNRRAKQRKQERASQKAVPVGMLPGCGGLMGGMCMPASGAGRPYQYPHSLSHIPRLSSMLSPASYAHPAPGGQLSCPTASTPQPRPHEDWYSQLRTMGAPAPSLATPILSLASMSGLDPANHWS</sequence>
<feature type="DNA-binding region" description="Homeobox" evidence="9">
    <location>
        <begin position="62"/>
        <end position="121"/>
    </location>
</feature>
<dbReference type="SMART" id="SM00389">
    <property type="entry name" value="HOX"/>
    <property type="match status" value="1"/>
</dbReference>
<evidence type="ECO:0000256" key="9">
    <source>
        <dbReference type="PROSITE-ProRule" id="PRU00108"/>
    </source>
</evidence>
<dbReference type="InterPro" id="IPR050649">
    <property type="entry name" value="Paired_Homeobox_TFs"/>
</dbReference>
<dbReference type="SUPFAM" id="SSF46689">
    <property type="entry name" value="Homeodomain-like"/>
    <property type="match status" value="1"/>
</dbReference>
<evidence type="ECO:0000256" key="10">
    <source>
        <dbReference type="RuleBase" id="RU000682"/>
    </source>
</evidence>
<keyword evidence="6 9" id="KW-0371">Homeobox</keyword>
<gene>
    <name evidence="13" type="ORF">SKAU_G00162560</name>
</gene>
<feature type="region of interest" description="Disordered" evidence="11">
    <location>
        <begin position="1"/>
        <end position="22"/>
    </location>
</feature>
<evidence type="ECO:0000256" key="11">
    <source>
        <dbReference type="SAM" id="MobiDB-lite"/>
    </source>
</evidence>
<evidence type="ECO:0000256" key="2">
    <source>
        <dbReference type="ARBA" id="ARBA00004123"/>
    </source>
</evidence>
<feature type="compositionally biased region" description="Basic and acidic residues" evidence="11">
    <location>
        <begin position="10"/>
        <end position="21"/>
    </location>
</feature>
<comment type="function">
    <text evidence="1">Possibly involved in the ontogenesis of pituitary gonadotropes, as well as somatotropes, lactotropes and caudomedial thyrotropes.</text>
</comment>
<dbReference type="InterPro" id="IPR001356">
    <property type="entry name" value="HD"/>
</dbReference>
<dbReference type="FunFam" id="1.10.10.60:FF:000138">
    <property type="entry name" value="Homeobox protein prophet of Pit-1"/>
    <property type="match status" value="1"/>
</dbReference>
<feature type="domain" description="Homeobox" evidence="12">
    <location>
        <begin position="60"/>
        <end position="120"/>
    </location>
</feature>
<feature type="region of interest" description="Disordered" evidence="11">
    <location>
        <begin position="175"/>
        <end position="198"/>
    </location>
</feature>
<evidence type="ECO:0000256" key="3">
    <source>
        <dbReference type="ARBA" id="ARBA00005733"/>
    </source>
</evidence>
<accession>A0A9Q1IZ12</accession>
<comment type="similarity">
    <text evidence="3">Belongs to the paired homeobox family.</text>
</comment>
<dbReference type="GO" id="GO:0000977">
    <property type="term" value="F:RNA polymerase II transcription regulatory region sequence-specific DNA binding"/>
    <property type="evidence" value="ECO:0007669"/>
    <property type="project" value="TreeGrafter"/>
</dbReference>
<dbReference type="GO" id="GO:0005634">
    <property type="term" value="C:nucleus"/>
    <property type="evidence" value="ECO:0007669"/>
    <property type="project" value="UniProtKB-SubCell"/>
</dbReference>
<dbReference type="PANTHER" id="PTHR24329">
    <property type="entry name" value="HOMEOBOX PROTEIN ARISTALESS"/>
    <property type="match status" value="1"/>
</dbReference>
<evidence type="ECO:0000256" key="1">
    <source>
        <dbReference type="ARBA" id="ARBA00002030"/>
    </source>
</evidence>
<keyword evidence="7 9" id="KW-0539">Nucleus</keyword>
<reference evidence="13" key="1">
    <citation type="journal article" date="2023" name="Science">
        <title>Genome structures resolve the early diversification of teleost fishes.</title>
        <authorList>
            <person name="Parey E."/>
            <person name="Louis A."/>
            <person name="Montfort J."/>
            <person name="Bouchez O."/>
            <person name="Roques C."/>
            <person name="Iampietro C."/>
            <person name="Lluch J."/>
            <person name="Castinel A."/>
            <person name="Donnadieu C."/>
            <person name="Desvignes T."/>
            <person name="Floi Bucao C."/>
            <person name="Jouanno E."/>
            <person name="Wen M."/>
            <person name="Mejri S."/>
            <person name="Dirks R."/>
            <person name="Jansen H."/>
            <person name="Henkel C."/>
            <person name="Chen W.J."/>
            <person name="Zahm M."/>
            <person name="Cabau C."/>
            <person name="Klopp C."/>
            <person name="Thompson A.W."/>
            <person name="Robinson-Rechavi M."/>
            <person name="Braasch I."/>
            <person name="Lecointre G."/>
            <person name="Bobe J."/>
            <person name="Postlethwait J.H."/>
            <person name="Berthelot C."/>
            <person name="Roest Crollius H."/>
            <person name="Guiguen Y."/>
        </authorList>
    </citation>
    <scope>NUCLEOTIDE SEQUENCE</scope>
    <source>
        <strain evidence="13">WJC10195</strain>
    </source>
</reference>
<proteinExistence type="inferred from homology"/>
<evidence type="ECO:0000256" key="6">
    <source>
        <dbReference type="ARBA" id="ARBA00023155"/>
    </source>
</evidence>
<dbReference type="PROSITE" id="PS00027">
    <property type="entry name" value="HOMEOBOX_1"/>
    <property type="match status" value="1"/>
</dbReference>
<evidence type="ECO:0000256" key="5">
    <source>
        <dbReference type="ARBA" id="ARBA00023125"/>
    </source>
</evidence>
<dbReference type="AlphaFoldDB" id="A0A9Q1IZ12"/>
<dbReference type="Gene3D" id="1.10.10.60">
    <property type="entry name" value="Homeodomain-like"/>
    <property type="match status" value="1"/>
</dbReference>
<keyword evidence="5 9" id="KW-0238">DNA-binding</keyword>
<evidence type="ECO:0000259" key="12">
    <source>
        <dbReference type="PROSITE" id="PS50071"/>
    </source>
</evidence>
<dbReference type="GO" id="GO:0007399">
    <property type="term" value="P:nervous system development"/>
    <property type="evidence" value="ECO:0007669"/>
    <property type="project" value="UniProtKB-ARBA"/>
</dbReference>
<evidence type="ECO:0000313" key="13">
    <source>
        <dbReference type="EMBL" id="KAJ8359731.1"/>
    </source>
</evidence>
<evidence type="ECO:0000256" key="8">
    <source>
        <dbReference type="ARBA" id="ARBA00030888"/>
    </source>
</evidence>
<dbReference type="OrthoDB" id="6159439at2759"/>
<dbReference type="GO" id="GO:0000981">
    <property type="term" value="F:DNA-binding transcription factor activity, RNA polymerase II-specific"/>
    <property type="evidence" value="ECO:0007669"/>
    <property type="project" value="InterPro"/>
</dbReference>
<organism evidence="13 14">
    <name type="scientific">Synaphobranchus kaupii</name>
    <name type="common">Kaup's arrowtooth eel</name>
    <dbReference type="NCBI Taxonomy" id="118154"/>
    <lineage>
        <taxon>Eukaryota</taxon>
        <taxon>Metazoa</taxon>
        <taxon>Chordata</taxon>
        <taxon>Craniata</taxon>
        <taxon>Vertebrata</taxon>
        <taxon>Euteleostomi</taxon>
        <taxon>Actinopterygii</taxon>
        <taxon>Neopterygii</taxon>
        <taxon>Teleostei</taxon>
        <taxon>Anguilliformes</taxon>
        <taxon>Synaphobranchidae</taxon>
        <taxon>Synaphobranchus</taxon>
    </lineage>
</organism>
<dbReference type="EMBL" id="JAINUF010000005">
    <property type="protein sequence ID" value="KAJ8359731.1"/>
    <property type="molecule type" value="Genomic_DNA"/>
</dbReference>